<proteinExistence type="predicted"/>
<sequence length="420" mass="48323">MKNLEKDEDEEFEPKRVLYEKLNDWENYDSESILGLIKTADSGFIFPSGRAAVHLAAIDRREKELRLMLRQNPDLVNLKSSSGMIPLAYAFSSEAVLIDKNSNGPISKLLLSLGSPNPFFYAFCICSSWEQFASLCEFIQKNLKKDLSLRKVLKEDLWMMLKTQNENRSDKESFEKAVITIVAIFSELETLDTRDLLKSFLSYIFKSKTLFLSTSDFEKLMSMLPMLAGYDMEPQMLLAMKFLNRQVDDNLINLDENGRKLKLLKVLGNYEKMVKLAQNLDLVEFKNQAMWILNYLFHVLRDEDTILPEEVINHCLIITNCLLPPDFRKLVKNVFSVDIIANDEKLENMFKVIPKGVIIKELILPLRQKFKSTFLFQRWPSISDASKSEKSEISAASSSLSLTSSFSMNEALQNDVTFDM</sequence>
<evidence type="ECO:0000313" key="2">
    <source>
        <dbReference type="Proteomes" id="UP001158576"/>
    </source>
</evidence>
<evidence type="ECO:0000313" key="1">
    <source>
        <dbReference type="EMBL" id="CAG5102429.1"/>
    </source>
</evidence>
<dbReference type="EMBL" id="OU015566">
    <property type="protein sequence ID" value="CAG5102429.1"/>
    <property type="molecule type" value="Genomic_DNA"/>
</dbReference>
<reference evidence="1 2" key="1">
    <citation type="submission" date="2021-04" db="EMBL/GenBank/DDBJ databases">
        <authorList>
            <person name="Bliznina A."/>
        </authorList>
    </citation>
    <scope>NUCLEOTIDE SEQUENCE [LARGE SCALE GENOMIC DNA]</scope>
</reference>
<organism evidence="1 2">
    <name type="scientific">Oikopleura dioica</name>
    <name type="common">Tunicate</name>
    <dbReference type="NCBI Taxonomy" id="34765"/>
    <lineage>
        <taxon>Eukaryota</taxon>
        <taxon>Metazoa</taxon>
        <taxon>Chordata</taxon>
        <taxon>Tunicata</taxon>
        <taxon>Appendicularia</taxon>
        <taxon>Copelata</taxon>
        <taxon>Oikopleuridae</taxon>
        <taxon>Oikopleura</taxon>
    </lineage>
</organism>
<accession>A0ABN7SJE5</accession>
<name>A0ABN7SJE5_OIKDI</name>
<protein>
    <submittedName>
        <fullName evidence="1">Oidioi.mRNA.OKI2018_I69.chr1.g297.t1.cds</fullName>
    </submittedName>
</protein>
<dbReference type="Proteomes" id="UP001158576">
    <property type="component" value="Chromosome 1"/>
</dbReference>
<gene>
    <name evidence="1" type="ORF">OKIOD_LOCUS9062</name>
</gene>
<keyword evidence="2" id="KW-1185">Reference proteome</keyword>